<dbReference type="GO" id="GO:0005737">
    <property type="term" value="C:cytoplasm"/>
    <property type="evidence" value="ECO:0007669"/>
    <property type="project" value="TreeGrafter"/>
</dbReference>
<dbReference type="AlphaFoldDB" id="A0A370G3Z7"/>
<dbReference type="InterPro" id="IPR051531">
    <property type="entry name" value="N-acetyltransferase"/>
</dbReference>
<comment type="caution">
    <text evidence="2">The sequence shown here is derived from an EMBL/GenBank/DDBJ whole genome shotgun (WGS) entry which is preliminary data.</text>
</comment>
<dbReference type="PANTHER" id="PTHR43792:SF9">
    <property type="entry name" value="RIBOSOMAL-PROTEIN-ALANINE ACETYLTRANSFERASE"/>
    <property type="match status" value="1"/>
</dbReference>
<sequence>MNTFDFSQFPLLQSDRLILKRATESDIESILAILSEKDVVRYTGLEPYETLADAKTELDWYERLIQEKTGIRWAIFLKGEERMIGSCGYKNYAAAHARAEIGYELNKSFWGRGIMSEALQAVVHFGFTSMNLHRIEAEVDTRNAASSHLLRKFGFVDEGILRDCEKEGDNYISLLSMSLLSNEYHS</sequence>
<gene>
    <name evidence="2" type="ORF">DFR59_11751</name>
</gene>
<accession>A0A370G3Z7</accession>
<dbReference type="PANTHER" id="PTHR43792">
    <property type="entry name" value="GNAT FAMILY, PUTATIVE (AFU_ORTHOLOGUE AFUA_3G00765)-RELATED-RELATED"/>
    <property type="match status" value="1"/>
</dbReference>
<keyword evidence="2" id="KW-0808">Transferase</keyword>
<dbReference type="Gene3D" id="3.40.630.30">
    <property type="match status" value="1"/>
</dbReference>
<feature type="domain" description="N-acetyltransferase" evidence="1">
    <location>
        <begin position="17"/>
        <end position="178"/>
    </location>
</feature>
<dbReference type="EMBL" id="QQAY01000017">
    <property type="protein sequence ID" value="RDI38508.1"/>
    <property type="molecule type" value="Genomic_DNA"/>
</dbReference>
<organism evidence="2 3">
    <name type="scientific">Falsibacillus pallidus</name>
    <dbReference type="NCBI Taxonomy" id="493781"/>
    <lineage>
        <taxon>Bacteria</taxon>
        <taxon>Bacillati</taxon>
        <taxon>Bacillota</taxon>
        <taxon>Bacilli</taxon>
        <taxon>Bacillales</taxon>
        <taxon>Bacillaceae</taxon>
        <taxon>Falsibacillus</taxon>
    </lineage>
</organism>
<dbReference type="RefSeq" id="WP_114746927.1">
    <property type="nucleotide sequence ID" value="NZ_QQAY01000017.1"/>
</dbReference>
<dbReference type="InterPro" id="IPR000182">
    <property type="entry name" value="GNAT_dom"/>
</dbReference>
<reference evidence="2 3" key="1">
    <citation type="submission" date="2018-07" db="EMBL/GenBank/DDBJ databases">
        <title>Genomic Encyclopedia of Type Strains, Phase IV (KMG-IV): sequencing the most valuable type-strain genomes for metagenomic binning, comparative biology and taxonomic classification.</title>
        <authorList>
            <person name="Goeker M."/>
        </authorList>
    </citation>
    <scope>NUCLEOTIDE SEQUENCE [LARGE SCALE GENOMIC DNA]</scope>
    <source>
        <strain evidence="2 3">DSM 25281</strain>
    </source>
</reference>
<dbReference type="OrthoDB" id="9785602at2"/>
<dbReference type="GO" id="GO:0008999">
    <property type="term" value="F:protein-N-terminal-alanine acetyltransferase activity"/>
    <property type="evidence" value="ECO:0007669"/>
    <property type="project" value="TreeGrafter"/>
</dbReference>
<dbReference type="Proteomes" id="UP000255326">
    <property type="component" value="Unassembled WGS sequence"/>
</dbReference>
<evidence type="ECO:0000259" key="1">
    <source>
        <dbReference type="PROSITE" id="PS51186"/>
    </source>
</evidence>
<dbReference type="SUPFAM" id="SSF55729">
    <property type="entry name" value="Acyl-CoA N-acyltransferases (Nat)"/>
    <property type="match status" value="1"/>
</dbReference>
<dbReference type="InterPro" id="IPR016181">
    <property type="entry name" value="Acyl_CoA_acyltransferase"/>
</dbReference>
<evidence type="ECO:0000313" key="2">
    <source>
        <dbReference type="EMBL" id="RDI38508.1"/>
    </source>
</evidence>
<evidence type="ECO:0000313" key="3">
    <source>
        <dbReference type="Proteomes" id="UP000255326"/>
    </source>
</evidence>
<keyword evidence="3" id="KW-1185">Reference proteome</keyword>
<dbReference type="Pfam" id="PF13302">
    <property type="entry name" value="Acetyltransf_3"/>
    <property type="match status" value="1"/>
</dbReference>
<protein>
    <submittedName>
        <fullName evidence="2">Ribosomal-protein-alanine N-acetyltransferase</fullName>
    </submittedName>
</protein>
<name>A0A370G3Z7_9BACI</name>
<dbReference type="PROSITE" id="PS51186">
    <property type="entry name" value="GNAT"/>
    <property type="match status" value="1"/>
</dbReference>
<proteinExistence type="predicted"/>